<protein>
    <recommendedName>
        <fullName evidence="3 14">UDP-N-acetylmuramate--L-alanine ligase</fullName>
        <ecNumber evidence="3 14">6.3.2.8</ecNumber>
    </recommendedName>
    <alternativeName>
        <fullName evidence="14">UDP-N-acetylmuramoyl-L-alanine synthetase</fullName>
    </alternativeName>
</protein>
<dbReference type="UniPathway" id="UPA00219"/>
<keyword evidence="7 14" id="KW-0547">Nucleotide-binding</keyword>
<comment type="pathway">
    <text evidence="2 14">Cell wall biogenesis; peptidoglycan biosynthesis.</text>
</comment>
<evidence type="ECO:0000256" key="6">
    <source>
        <dbReference type="ARBA" id="ARBA00022618"/>
    </source>
</evidence>
<dbReference type="Gene3D" id="3.90.190.20">
    <property type="entry name" value="Mur ligase, C-terminal domain"/>
    <property type="match status" value="1"/>
</dbReference>
<dbReference type="GO" id="GO:0051301">
    <property type="term" value="P:cell division"/>
    <property type="evidence" value="ECO:0007669"/>
    <property type="project" value="UniProtKB-KW"/>
</dbReference>
<dbReference type="Pfam" id="PF08245">
    <property type="entry name" value="Mur_ligase_M"/>
    <property type="match status" value="1"/>
</dbReference>
<dbReference type="PANTHER" id="PTHR43445">
    <property type="entry name" value="UDP-N-ACETYLMURAMATE--L-ALANINE LIGASE-RELATED"/>
    <property type="match status" value="1"/>
</dbReference>
<dbReference type="SUPFAM" id="SSF53244">
    <property type="entry name" value="MurD-like peptide ligases, peptide-binding domain"/>
    <property type="match status" value="1"/>
</dbReference>
<dbReference type="NCBIfam" id="TIGR01082">
    <property type="entry name" value="murC"/>
    <property type="match status" value="1"/>
</dbReference>
<keyword evidence="5 14" id="KW-0436">Ligase</keyword>
<dbReference type="InterPro" id="IPR000713">
    <property type="entry name" value="Mur_ligase_N"/>
</dbReference>
<comment type="function">
    <text evidence="14">Cell wall formation.</text>
</comment>
<dbReference type="InterPro" id="IPR050061">
    <property type="entry name" value="MurCDEF_pg_biosynth"/>
</dbReference>
<evidence type="ECO:0000259" key="18">
    <source>
        <dbReference type="Pfam" id="PF08245"/>
    </source>
</evidence>
<evidence type="ECO:0000256" key="13">
    <source>
        <dbReference type="ARBA" id="ARBA00047833"/>
    </source>
</evidence>
<keyword evidence="4 14" id="KW-0963">Cytoplasm</keyword>
<dbReference type="HAMAP" id="MF_00046">
    <property type="entry name" value="MurC"/>
    <property type="match status" value="1"/>
</dbReference>
<evidence type="ECO:0000256" key="11">
    <source>
        <dbReference type="ARBA" id="ARBA00023306"/>
    </source>
</evidence>
<dbReference type="SUPFAM" id="SSF51984">
    <property type="entry name" value="MurCD N-terminal domain"/>
    <property type="match status" value="1"/>
</dbReference>
<evidence type="ECO:0000256" key="10">
    <source>
        <dbReference type="ARBA" id="ARBA00022984"/>
    </source>
</evidence>
<dbReference type="Pfam" id="PF02875">
    <property type="entry name" value="Mur_ligase_C"/>
    <property type="match status" value="1"/>
</dbReference>
<dbReference type="InterPro" id="IPR004101">
    <property type="entry name" value="Mur_ligase_C"/>
</dbReference>
<name>A0A6C1FBT4_BUCUN</name>
<dbReference type="GO" id="GO:0071555">
    <property type="term" value="P:cell wall organization"/>
    <property type="evidence" value="ECO:0007669"/>
    <property type="project" value="UniProtKB-KW"/>
</dbReference>
<dbReference type="RefSeq" id="WP_163119135.1">
    <property type="nucleotide sequence ID" value="NZ_CP047588.1"/>
</dbReference>
<keyword evidence="10 14" id="KW-0573">Peptidoglycan synthesis</keyword>
<feature type="binding site" evidence="14">
    <location>
        <begin position="122"/>
        <end position="128"/>
    </location>
    <ligand>
        <name>ATP</name>
        <dbReference type="ChEBI" id="CHEBI:30616"/>
    </ligand>
</feature>
<feature type="domain" description="Mur ligase central" evidence="18">
    <location>
        <begin position="120"/>
        <end position="300"/>
    </location>
</feature>
<keyword evidence="15" id="KW-0472">Membrane</keyword>
<dbReference type="InterPro" id="IPR013221">
    <property type="entry name" value="Mur_ligase_cen"/>
</dbReference>
<feature type="transmembrane region" description="Helical" evidence="15">
    <location>
        <begin position="20"/>
        <end position="40"/>
    </location>
</feature>
<dbReference type="Gene3D" id="3.40.50.720">
    <property type="entry name" value="NAD(P)-binding Rossmann-like Domain"/>
    <property type="match status" value="1"/>
</dbReference>
<evidence type="ECO:0000259" key="17">
    <source>
        <dbReference type="Pfam" id="PF02875"/>
    </source>
</evidence>
<dbReference type="SUPFAM" id="SSF53623">
    <property type="entry name" value="MurD-like peptide ligases, catalytic domain"/>
    <property type="match status" value="1"/>
</dbReference>
<evidence type="ECO:0000256" key="3">
    <source>
        <dbReference type="ARBA" id="ARBA00012211"/>
    </source>
</evidence>
<evidence type="ECO:0000259" key="16">
    <source>
        <dbReference type="Pfam" id="PF01225"/>
    </source>
</evidence>
<dbReference type="GO" id="GO:0005737">
    <property type="term" value="C:cytoplasm"/>
    <property type="evidence" value="ECO:0007669"/>
    <property type="project" value="UniProtKB-SubCell"/>
</dbReference>
<keyword evidence="11 14" id="KW-0131">Cell cycle</keyword>
<feature type="domain" description="Mur ligase C-terminal" evidence="17">
    <location>
        <begin position="339"/>
        <end position="461"/>
    </location>
</feature>
<dbReference type="AlphaFoldDB" id="A0A6C1FBT4"/>
<proteinExistence type="inferred from homology"/>
<accession>A0A6C1FBT4</accession>
<keyword evidence="8 14" id="KW-0067">ATP-binding</keyword>
<evidence type="ECO:0000256" key="1">
    <source>
        <dbReference type="ARBA" id="ARBA00004496"/>
    </source>
</evidence>
<keyword evidence="9 14" id="KW-0133">Cell shape</keyword>
<dbReference type="Proteomes" id="UP000502958">
    <property type="component" value="Chromosome"/>
</dbReference>
<gene>
    <name evidence="14" type="primary">murC</name>
    <name evidence="19" type="ORF">GUU85_00995</name>
</gene>
<evidence type="ECO:0000256" key="8">
    <source>
        <dbReference type="ARBA" id="ARBA00022840"/>
    </source>
</evidence>
<evidence type="ECO:0000256" key="14">
    <source>
        <dbReference type="HAMAP-Rule" id="MF_00046"/>
    </source>
</evidence>
<dbReference type="Pfam" id="PF01225">
    <property type="entry name" value="Mur_ligase"/>
    <property type="match status" value="1"/>
</dbReference>
<dbReference type="EC" id="6.3.2.8" evidence="3 14"/>
<dbReference type="Gene3D" id="3.40.1190.10">
    <property type="entry name" value="Mur-like, catalytic domain"/>
    <property type="match status" value="1"/>
</dbReference>
<dbReference type="PANTHER" id="PTHR43445:SF3">
    <property type="entry name" value="UDP-N-ACETYLMURAMATE--L-ALANINE LIGASE"/>
    <property type="match status" value="1"/>
</dbReference>
<evidence type="ECO:0000256" key="4">
    <source>
        <dbReference type="ARBA" id="ARBA00022490"/>
    </source>
</evidence>
<evidence type="ECO:0000256" key="12">
    <source>
        <dbReference type="ARBA" id="ARBA00023316"/>
    </source>
</evidence>
<evidence type="ECO:0000256" key="9">
    <source>
        <dbReference type="ARBA" id="ARBA00022960"/>
    </source>
</evidence>
<evidence type="ECO:0000256" key="5">
    <source>
        <dbReference type="ARBA" id="ARBA00022598"/>
    </source>
</evidence>
<dbReference type="GO" id="GO:0008763">
    <property type="term" value="F:UDP-N-acetylmuramate-L-alanine ligase activity"/>
    <property type="evidence" value="ECO:0007669"/>
    <property type="project" value="UniProtKB-UniRule"/>
</dbReference>
<keyword evidence="15" id="KW-1133">Transmembrane helix</keyword>
<dbReference type="InterPro" id="IPR005758">
    <property type="entry name" value="UDP-N-AcMur_Ala_ligase_MurC"/>
</dbReference>
<evidence type="ECO:0000313" key="19">
    <source>
        <dbReference type="EMBL" id="QIE01946.1"/>
    </source>
</evidence>
<dbReference type="GO" id="GO:0008360">
    <property type="term" value="P:regulation of cell shape"/>
    <property type="evidence" value="ECO:0007669"/>
    <property type="project" value="UniProtKB-KW"/>
</dbReference>
<keyword evidence="6 14" id="KW-0132">Cell division</keyword>
<evidence type="ECO:0000256" key="2">
    <source>
        <dbReference type="ARBA" id="ARBA00004752"/>
    </source>
</evidence>
<comment type="catalytic activity">
    <reaction evidence="13 14">
        <text>UDP-N-acetyl-alpha-D-muramate + L-alanine + ATP = UDP-N-acetyl-alpha-D-muramoyl-L-alanine + ADP + phosphate + H(+)</text>
        <dbReference type="Rhea" id="RHEA:23372"/>
        <dbReference type="ChEBI" id="CHEBI:15378"/>
        <dbReference type="ChEBI" id="CHEBI:30616"/>
        <dbReference type="ChEBI" id="CHEBI:43474"/>
        <dbReference type="ChEBI" id="CHEBI:57972"/>
        <dbReference type="ChEBI" id="CHEBI:70757"/>
        <dbReference type="ChEBI" id="CHEBI:83898"/>
        <dbReference type="ChEBI" id="CHEBI:456216"/>
        <dbReference type="EC" id="6.3.2.8"/>
    </reaction>
</comment>
<organism evidence="19 20">
    <name type="scientific">Buchnera aphidicola subsp. Uroleucon sonchi</name>
    <dbReference type="NCBI Taxonomy" id="118118"/>
    <lineage>
        <taxon>Bacteria</taxon>
        <taxon>Pseudomonadati</taxon>
        <taxon>Pseudomonadota</taxon>
        <taxon>Gammaproteobacteria</taxon>
        <taxon>Enterobacterales</taxon>
        <taxon>Erwiniaceae</taxon>
        <taxon>Buchnera</taxon>
    </lineage>
</organism>
<sequence>MNIKKINFFKTNKTKKNIHFIGISGSGMSGIALILLQLGYKISGSDLLKNNMTEQLINLGAKIYFQHAEKNIQNVDIIVRSSAIKSNNIEIISAKKNNIPILSRANLLSMLMQFKYGIAISGTHGKTTTTSMISDIFIETGLDPTIVNGGLIKSINSHAKLGNSNYLIAEADESDGSFLLLNPKIVIVTNIESDHMDYYNHNFIKLKKAFLTFLNKIPLYSIAIICIDNDAIHSILPHVKCKLLTYGFNQNADIRICDYTQTQFVSTFQLIIKNQTILNITLNMPGKHNILNATAAIALAIHEKINNENIIKSLKNFQGTCRRFEFLGKYLINKNIDNNSAIFIDDYGHHPTELSENIKTIRMSWPNKNLIMIFQPHRYTRTHNLYNDFIKSLCQVDFLLILHVYPANEQYIFGADSFALYNDIKKLKKNDITLINDNNIILDTIMSKLSGNDIILIQGAGDINQIIHQKLIQKIKKVII</sequence>
<comment type="subcellular location">
    <subcellularLocation>
        <location evidence="1 14">Cytoplasm</location>
    </subcellularLocation>
</comment>
<evidence type="ECO:0000313" key="20">
    <source>
        <dbReference type="Proteomes" id="UP000502958"/>
    </source>
</evidence>
<dbReference type="InterPro" id="IPR036565">
    <property type="entry name" value="Mur-like_cat_sf"/>
</dbReference>
<evidence type="ECO:0000256" key="15">
    <source>
        <dbReference type="SAM" id="Phobius"/>
    </source>
</evidence>
<dbReference type="GO" id="GO:0005524">
    <property type="term" value="F:ATP binding"/>
    <property type="evidence" value="ECO:0007669"/>
    <property type="project" value="UniProtKB-UniRule"/>
</dbReference>
<feature type="domain" description="Mur ligase N-terminal catalytic" evidence="16">
    <location>
        <begin position="17"/>
        <end position="116"/>
    </location>
</feature>
<evidence type="ECO:0000256" key="7">
    <source>
        <dbReference type="ARBA" id="ARBA00022741"/>
    </source>
</evidence>
<keyword evidence="12 14" id="KW-0961">Cell wall biogenesis/degradation</keyword>
<keyword evidence="15" id="KW-0812">Transmembrane</keyword>
<dbReference type="InterPro" id="IPR036615">
    <property type="entry name" value="Mur_ligase_C_dom_sf"/>
</dbReference>
<dbReference type="GO" id="GO:0009252">
    <property type="term" value="P:peptidoglycan biosynthetic process"/>
    <property type="evidence" value="ECO:0007669"/>
    <property type="project" value="UniProtKB-UniRule"/>
</dbReference>
<reference evidence="19 20" key="1">
    <citation type="submission" date="2020-01" db="EMBL/GenBank/DDBJ databases">
        <title>Complete genome of Buchnera aphidicola isolated from Chaitophorus populeti.</title>
        <authorList>
            <person name="Park J."/>
            <person name="Xi H."/>
        </authorList>
    </citation>
    <scope>NUCLEOTIDE SEQUENCE [LARGE SCALE GENOMIC DNA]</scope>
    <source>
        <strain evidence="19 20">UsonBac</strain>
    </source>
</reference>
<dbReference type="EMBL" id="CP047588">
    <property type="protein sequence ID" value="QIE01946.1"/>
    <property type="molecule type" value="Genomic_DNA"/>
</dbReference>
<comment type="similarity">
    <text evidence="14">Belongs to the MurCDEF family.</text>
</comment>